<evidence type="ECO:0000256" key="1">
    <source>
        <dbReference type="SAM" id="MobiDB-lite"/>
    </source>
</evidence>
<organism evidence="2 3">
    <name type="scientific">Methylobacterium longum</name>
    <dbReference type="NCBI Taxonomy" id="767694"/>
    <lineage>
        <taxon>Bacteria</taxon>
        <taxon>Pseudomonadati</taxon>
        <taxon>Pseudomonadota</taxon>
        <taxon>Alphaproteobacteria</taxon>
        <taxon>Hyphomicrobiales</taxon>
        <taxon>Methylobacteriaceae</taxon>
        <taxon>Methylobacterium</taxon>
    </lineage>
</organism>
<accession>A0ABT8AYY7</accession>
<name>A0ABT8AYY7_9HYPH</name>
<gene>
    <name evidence="2" type="ORF">QWZ18_29275</name>
</gene>
<sequence>MKRIDAGMLGAREACEVAPVEEAIPPGESVEVKRVADPAITHRADAVRRGHTNRHDRHVSRPAPSLARAHAGED</sequence>
<protein>
    <submittedName>
        <fullName evidence="2">Uncharacterized protein</fullName>
    </submittedName>
</protein>
<dbReference type="RefSeq" id="WP_238291376.1">
    <property type="nucleotide sequence ID" value="NZ_BPQS01000037.1"/>
</dbReference>
<dbReference type="Proteomes" id="UP001244297">
    <property type="component" value="Unassembled WGS sequence"/>
</dbReference>
<feature type="region of interest" description="Disordered" evidence="1">
    <location>
        <begin position="41"/>
        <end position="74"/>
    </location>
</feature>
<dbReference type="EMBL" id="JAUFPT010000111">
    <property type="protein sequence ID" value="MDN3574676.1"/>
    <property type="molecule type" value="Genomic_DNA"/>
</dbReference>
<proteinExistence type="predicted"/>
<comment type="caution">
    <text evidence="2">The sequence shown here is derived from an EMBL/GenBank/DDBJ whole genome shotgun (WGS) entry which is preliminary data.</text>
</comment>
<evidence type="ECO:0000313" key="3">
    <source>
        <dbReference type="Proteomes" id="UP001244297"/>
    </source>
</evidence>
<feature type="compositionally biased region" description="Basic residues" evidence="1">
    <location>
        <begin position="49"/>
        <end position="60"/>
    </location>
</feature>
<reference evidence="3" key="1">
    <citation type="journal article" date="2019" name="Int. J. Syst. Evol. Microbiol.">
        <title>The Global Catalogue of Microorganisms (GCM) 10K type strain sequencing project: providing services to taxonomists for standard genome sequencing and annotation.</title>
        <authorList>
            <consortium name="The Broad Institute Genomics Platform"/>
            <consortium name="The Broad Institute Genome Sequencing Center for Infectious Disease"/>
            <person name="Wu L."/>
            <person name="Ma J."/>
        </authorList>
    </citation>
    <scope>NUCLEOTIDE SEQUENCE [LARGE SCALE GENOMIC DNA]</scope>
    <source>
        <strain evidence="3">CECT 7806</strain>
    </source>
</reference>
<keyword evidence="3" id="KW-1185">Reference proteome</keyword>
<evidence type="ECO:0000313" key="2">
    <source>
        <dbReference type="EMBL" id="MDN3574676.1"/>
    </source>
</evidence>